<dbReference type="GO" id="GO:0042102">
    <property type="term" value="P:positive regulation of T cell proliferation"/>
    <property type="evidence" value="ECO:0007669"/>
    <property type="project" value="TreeGrafter"/>
</dbReference>
<reference evidence="14" key="1">
    <citation type="submission" date="2025-08" db="UniProtKB">
        <authorList>
            <consortium name="Ensembl"/>
        </authorList>
    </citation>
    <scope>IDENTIFICATION</scope>
</reference>
<evidence type="ECO:0000256" key="10">
    <source>
        <dbReference type="ARBA" id="ARBA00023319"/>
    </source>
</evidence>
<keyword evidence="6 11" id="KW-0472">Membrane</keyword>
<keyword evidence="2" id="KW-1003">Cell membrane</keyword>
<evidence type="ECO:0000256" key="7">
    <source>
        <dbReference type="ARBA" id="ARBA00023157"/>
    </source>
</evidence>
<dbReference type="InterPro" id="IPR036179">
    <property type="entry name" value="Ig-like_dom_sf"/>
</dbReference>
<keyword evidence="8" id="KW-0675">Receptor</keyword>
<evidence type="ECO:0000313" key="14">
    <source>
        <dbReference type="Ensembl" id="ENSNMLP00000013503.1"/>
    </source>
</evidence>
<dbReference type="AlphaFoldDB" id="A0A8C6SY93"/>
<dbReference type="GO" id="GO:0042130">
    <property type="term" value="P:negative regulation of T cell proliferation"/>
    <property type="evidence" value="ECO:0007669"/>
    <property type="project" value="TreeGrafter"/>
</dbReference>
<evidence type="ECO:0000256" key="6">
    <source>
        <dbReference type="ARBA" id="ARBA00023136"/>
    </source>
</evidence>
<accession>A0A8C6SY93</accession>
<feature type="domain" description="Ig-like" evidence="13">
    <location>
        <begin position="25"/>
        <end position="135"/>
    </location>
</feature>
<evidence type="ECO:0000259" key="13">
    <source>
        <dbReference type="PROSITE" id="PS50835"/>
    </source>
</evidence>
<keyword evidence="9" id="KW-0325">Glycoprotein</keyword>
<dbReference type="Ensembl" id="ENSNMLT00000015192.1">
    <property type="protein sequence ID" value="ENSNMLP00000013503.1"/>
    <property type="gene ID" value="ENSNMLG00000009062.1"/>
</dbReference>
<dbReference type="PANTHER" id="PTHR25466:SF14">
    <property type="entry name" value="BUTYROPHILIN SUBFAMILY 2 MEMBER A2-LIKE-RELATED"/>
    <property type="match status" value="1"/>
</dbReference>
<evidence type="ECO:0000256" key="8">
    <source>
        <dbReference type="ARBA" id="ARBA00023170"/>
    </source>
</evidence>
<keyword evidence="3 11" id="KW-0812">Transmembrane</keyword>
<evidence type="ECO:0000256" key="9">
    <source>
        <dbReference type="ARBA" id="ARBA00023180"/>
    </source>
</evidence>
<proteinExistence type="predicted"/>
<evidence type="ECO:0000313" key="15">
    <source>
        <dbReference type="Proteomes" id="UP000694523"/>
    </source>
</evidence>
<dbReference type="Pfam" id="PF07686">
    <property type="entry name" value="V-set"/>
    <property type="match status" value="1"/>
</dbReference>
<dbReference type="InterPro" id="IPR051713">
    <property type="entry name" value="T-cell_Activation_Regulation"/>
</dbReference>
<feature type="domain" description="Ig-like" evidence="13">
    <location>
        <begin position="143"/>
        <end position="233"/>
    </location>
</feature>
<dbReference type="Gene3D" id="2.60.40.10">
    <property type="entry name" value="Immunoglobulins"/>
    <property type="match status" value="2"/>
</dbReference>
<keyword evidence="4 12" id="KW-0732">Signal</keyword>
<evidence type="ECO:0000256" key="3">
    <source>
        <dbReference type="ARBA" id="ARBA00022692"/>
    </source>
</evidence>
<name>A0A8C6SY93_9GOBI</name>
<feature type="transmembrane region" description="Helical" evidence="11">
    <location>
        <begin position="253"/>
        <end position="275"/>
    </location>
</feature>
<evidence type="ECO:0000256" key="4">
    <source>
        <dbReference type="ARBA" id="ARBA00022729"/>
    </source>
</evidence>
<feature type="chain" id="PRO_5034056238" description="Ig-like domain-containing protein" evidence="12">
    <location>
        <begin position="25"/>
        <end position="282"/>
    </location>
</feature>
<keyword evidence="10" id="KW-0393">Immunoglobulin domain</keyword>
<dbReference type="InterPro" id="IPR003599">
    <property type="entry name" value="Ig_sub"/>
</dbReference>
<dbReference type="GO" id="GO:0071222">
    <property type="term" value="P:cellular response to lipopolysaccharide"/>
    <property type="evidence" value="ECO:0007669"/>
    <property type="project" value="TreeGrafter"/>
</dbReference>
<dbReference type="InterPro" id="IPR013783">
    <property type="entry name" value="Ig-like_fold"/>
</dbReference>
<dbReference type="GO" id="GO:0009897">
    <property type="term" value="C:external side of plasma membrane"/>
    <property type="evidence" value="ECO:0007669"/>
    <property type="project" value="TreeGrafter"/>
</dbReference>
<dbReference type="GO" id="GO:0007166">
    <property type="term" value="P:cell surface receptor signaling pathway"/>
    <property type="evidence" value="ECO:0007669"/>
    <property type="project" value="TreeGrafter"/>
</dbReference>
<dbReference type="InterPro" id="IPR013106">
    <property type="entry name" value="Ig_V-set"/>
</dbReference>
<dbReference type="GO" id="GO:0031295">
    <property type="term" value="P:T cell costimulation"/>
    <property type="evidence" value="ECO:0007669"/>
    <property type="project" value="TreeGrafter"/>
</dbReference>
<dbReference type="PROSITE" id="PS50835">
    <property type="entry name" value="IG_LIKE"/>
    <property type="match status" value="2"/>
</dbReference>
<comment type="subcellular location">
    <subcellularLocation>
        <location evidence="1">Cell membrane</location>
        <topology evidence="1">Single-pass type I membrane protein</topology>
    </subcellularLocation>
</comment>
<keyword evidence="7" id="KW-1015">Disulfide bond</keyword>
<dbReference type="PANTHER" id="PTHR25466">
    <property type="entry name" value="T-LYMPHOCYTE ACTIVATION ANTIGEN"/>
    <property type="match status" value="1"/>
</dbReference>
<protein>
    <recommendedName>
        <fullName evidence="13">Ig-like domain-containing protein</fullName>
    </recommendedName>
</protein>
<reference evidence="14" key="2">
    <citation type="submission" date="2025-09" db="UniProtKB">
        <authorList>
            <consortium name="Ensembl"/>
        </authorList>
    </citation>
    <scope>IDENTIFICATION</scope>
</reference>
<dbReference type="SUPFAM" id="SSF48726">
    <property type="entry name" value="Immunoglobulin"/>
    <property type="match status" value="2"/>
</dbReference>
<evidence type="ECO:0000256" key="5">
    <source>
        <dbReference type="ARBA" id="ARBA00022989"/>
    </source>
</evidence>
<dbReference type="InterPro" id="IPR013162">
    <property type="entry name" value="CD80_C2-set"/>
</dbReference>
<dbReference type="SMART" id="SM00409">
    <property type="entry name" value="IG"/>
    <property type="match status" value="1"/>
</dbReference>
<keyword evidence="15" id="KW-1185">Reference proteome</keyword>
<evidence type="ECO:0000256" key="1">
    <source>
        <dbReference type="ARBA" id="ARBA00004251"/>
    </source>
</evidence>
<evidence type="ECO:0000256" key="2">
    <source>
        <dbReference type="ARBA" id="ARBA00022475"/>
    </source>
</evidence>
<keyword evidence="5 11" id="KW-1133">Transmembrane helix</keyword>
<evidence type="ECO:0000256" key="11">
    <source>
        <dbReference type="SAM" id="Phobius"/>
    </source>
</evidence>
<dbReference type="InterPro" id="IPR007110">
    <property type="entry name" value="Ig-like_dom"/>
</dbReference>
<organism evidence="14 15">
    <name type="scientific">Neogobius melanostomus</name>
    <name type="common">round goby</name>
    <dbReference type="NCBI Taxonomy" id="47308"/>
    <lineage>
        <taxon>Eukaryota</taxon>
        <taxon>Metazoa</taxon>
        <taxon>Chordata</taxon>
        <taxon>Craniata</taxon>
        <taxon>Vertebrata</taxon>
        <taxon>Euteleostomi</taxon>
        <taxon>Actinopterygii</taxon>
        <taxon>Neopterygii</taxon>
        <taxon>Teleostei</taxon>
        <taxon>Neoteleostei</taxon>
        <taxon>Acanthomorphata</taxon>
        <taxon>Gobiaria</taxon>
        <taxon>Gobiiformes</taxon>
        <taxon>Gobioidei</taxon>
        <taxon>Gobiidae</taxon>
        <taxon>Benthophilinae</taxon>
        <taxon>Neogobiini</taxon>
        <taxon>Neogobius</taxon>
    </lineage>
</organism>
<sequence length="282" mass="30972">MFNMASVGIIVTCLLSSLILEAKSQNFVTVECQKSEIVAQYGTSTLLDCVVQNNKGDPTEIELVTWKLNKTKVLSFDNNETEQKPGFQFAIRSPWNPSNMNVSLLITDTNLSHAGDYSCSVLTVSGTGKSNVHLTVKSNYSKPVIDTDPEKITPDKGFTLTCKAHGGFPEGYIRWVVNDAEWKNQPVVEAIKTSNGLYDLTSKLAFGPDSQFTKFVCEVYSANGVKQGTKTFEIPPMDQRTGSNTEGKSNAKIWAPVFVIGSLIVGLLVAVLVMCRRRQQSE</sequence>
<dbReference type="Proteomes" id="UP000694523">
    <property type="component" value="Unplaced"/>
</dbReference>
<dbReference type="GO" id="GO:0006955">
    <property type="term" value="P:immune response"/>
    <property type="evidence" value="ECO:0007669"/>
    <property type="project" value="TreeGrafter"/>
</dbReference>
<feature type="signal peptide" evidence="12">
    <location>
        <begin position="1"/>
        <end position="24"/>
    </location>
</feature>
<dbReference type="Pfam" id="PF08205">
    <property type="entry name" value="C2-set_2"/>
    <property type="match status" value="1"/>
</dbReference>
<evidence type="ECO:0000256" key="12">
    <source>
        <dbReference type="SAM" id="SignalP"/>
    </source>
</evidence>